<organism evidence="1 2">
    <name type="scientific">Eutrema salsugineum</name>
    <name type="common">Saltwater cress</name>
    <name type="synonym">Sisymbrium salsugineum</name>
    <dbReference type="NCBI Taxonomy" id="72664"/>
    <lineage>
        <taxon>Eukaryota</taxon>
        <taxon>Viridiplantae</taxon>
        <taxon>Streptophyta</taxon>
        <taxon>Embryophyta</taxon>
        <taxon>Tracheophyta</taxon>
        <taxon>Spermatophyta</taxon>
        <taxon>Magnoliopsida</taxon>
        <taxon>eudicotyledons</taxon>
        <taxon>Gunneridae</taxon>
        <taxon>Pentapetalae</taxon>
        <taxon>rosids</taxon>
        <taxon>malvids</taxon>
        <taxon>Brassicales</taxon>
        <taxon>Brassicaceae</taxon>
        <taxon>Eutremeae</taxon>
        <taxon>Eutrema</taxon>
    </lineage>
</organism>
<protein>
    <submittedName>
        <fullName evidence="1">Uncharacterized protein</fullName>
    </submittedName>
</protein>
<dbReference type="AlphaFoldDB" id="V4KE80"/>
<gene>
    <name evidence="1" type="ORF">EUTSA_v10019563mg</name>
</gene>
<dbReference type="Proteomes" id="UP000030689">
    <property type="component" value="Unassembled WGS sequence"/>
</dbReference>
<name>V4KE80_EUTSA</name>
<sequence length="82" mass="8906">ILAPQINISSSNWARPIFGPYLRKEKSGLNRDPLFLFLSVSLQGSTSISLCSYVTSQGLFSAQISHVPVPSVPFAELNLSVL</sequence>
<evidence type="ECO:0000313" key="2">
    <source>
        <dbReference type="Proteomes" id="UP000030689"/>
    </source>
</evidence>
<reference evidence="1 2" key="1">
    <citation type="journal article" date="2013" name="Front. Plant Sci.">
        <title>The Reference Genome of the Halophytic Plant Eutrema salsugineum.</title>
        <authorList>
            <person name="Yang R."/>
            <person name="Jarvis D.E."/>
            <person name="Chen H."/>
            <person name="Beilstein M.A."/>
            <person name="Grimwood J."/>
            <person name="Jenkins J."/>
            <person name="Shu S."/>
            <person name="Prochnik S."/>
            <person name="Xin M."/>
            <person name="Ma C."/>
            <person name="Schmutz J."/>
            <person name="Wing R.A."/>
            <person name="Mitchell-Olds T."/>
            <person name="Schumaker K.S."/>
            <person name="Wang X."/>
        </authorList>
    </citation>
    <scope>NUCLEOTIDE SEQUENCE [LARGE SCALE GENOMIC DNA]</scope>
</reference>
<dbReference type="Gramene" id="ESQ28112">
    <property type="protein sequence ID" value="ESQ28112"/>
    <property type="gene ID" value="EUTSA_v10019563mg"/>
</dbReference>
<evidence type="ECO:0000313" key="1">
    <source>
        <dbReference type="EMBL" id="ESQ28112.1"/>
    </source>
</evidence>
<proteinExistence type="predicted"/>
<dbReference type="KEGG" id="eus:EUTSA_v10019563mg"/>
<accession>V4KE80</accession>
<keyword evidence="2" id="KW-1185">Reference proteome</keyword>
<dbReference type="EMBL" id="KI517953">
    <property type="protein sequence ID" value="ESQ28112.1"/>
    <property type="molecule type" value="Genomic_DNA"/>
</dbReference>
<feature type="non-terminal residue" evidence="1">
    <location>
        <position position="1"/>
    </location>
</feature>